<dbReference type="GO" id="GO:0042601">
    <property type="term" value="C:endospore-forming forespore"/>
    <property type="evidence" value="ECO:0007669"/>
    <property type="project" value="TreeGrafter"/>
</dbReference>
<name>A0A6I2MIF2_9BACI</name>
<reference evidence="1 2" key="1">
    <citation type="submission" date="2019-11" db="EMBL/GenBank/DDBJ databases">
        <title>Bacillus idriensis genome.</title>
        <authorList>
            <person name="Konopka E.N."/>
            <person name="Newman J.D."/>
        </authorList>
    </citation>
    <scope>NUCLEOTIDE SEQUENCE [LARGE SCALE GENOMIC DNA]</scope>
    <source>
        <strain evidence="1 2">DSM 19097</strain>
    </source>
</reference>
<dbReference type="PANTHER" id="PTHR39179">
    <property type="entry name" value="SPORE COAT PROTEIN I"/>
    <property type="match status" value="1"/>
</dbReference>
<keyword evidence="1" id="KW-0167">Capsid protein</keyword>
<dbReference type="InterPro" id="IPR047175">
    <property type="entry name" value="CotS-like"/>
</dbReference>
<accession>A0A6I2MIF2</accession>
<keyword evidence="1" id="KW-0946">Virion</keyword>
<dbReference type="Gene3D" id="3.90.1200.10">
    <property type="match status" value="1"/>
</dbReference>
<dbReference type="EMBL" id="WKKF01000019">
    <property type="protein sequence ID" value="MRX56892.1"/>
    <property type="molecule type" value="Genomic_DNA"/>
</dbReference>
<protein>
    <submittedName>
        <fullName evidence="1">Spore coat protein YsxE</fullName>
    </submittedName>
</protein>
<sequence>MVRGIMDKLAPVISQYDLTGEYAESISDKLTKIYASSGASYALKRVAANRNGNFIETLHTAHQKGFSGYVPIFRNKHRQFFTSDGENWYYIMPWLHNEPEEERDERHKNMFRELAVLHQKTAASDKLNQDALKGHYETLSKQWDDNKAIYEKYVEECEKRWYLSPFELQAVTYYFETARATDFARKKLDEWYEMMKEKEDTRQVIIHGRASIHHYLYDEQGTGFLTNFEQSRYSSPIDDLLLFYHRTFHTYPFADDDCVDWLYTHQQHFPFREEEMLLFTCYLAYPDFIYRNLKKHMNHGTRSVPQLKRNQDLIKSYWTFKNIEYFVMKVTQIEENKKIAAEQSS</sequence>
<dbReference type="RefSeq" id="WP_154319749.1">
    <property type="nucleotide sequence ID" value="NZ_CAJGAA010000003.1"/>
</dbReference>
<dbReference type="AlphaFoldDB" id="A0A6I2MIF2"/>
<keyword evidence="2" id="KW-1185">Reference proteome</keyword>
<dbReference type="InterPro" id="IPR011009">
    <property type="entry name" value="Kinase-like_dom_sf"/>
</dbReference>
<gene>
    <name evidence="1" type="primary">ysxE</name>
    <name evidence="1" type="ORF">GJU41_23410</name>
</gene>
<dbReference type="PANTHER" id="PTHR39179:SF3">
    <property type="entry name" value="COTS-RELATED PROTEIN"/>
    <property type="match status" value="1"/>
</dbReference>
<dbReference type="SUPFAM" id="SSF56112">
    <property type="entry name" value="Protein kinase-like (PK-like)"/>
    <property type="match status" value="1"/>
</dbReference>
<dbReference type="NCBIfam" id="TIGR02904">
    <property type="entry name" value="spore_ysxE"/>
    <property type="match status" value="1"/>
</dbReference>
<evidence type="ECO:0000313" key="2">
    <source>
        <dbReference type="Proteomes" id="UP000441585"/>
    </source>
</evidence>
<organism evidence="1 2">
    <name type="scientific">Metabacillus idriensis</name>
    <dbReference type="NCBI Taxonomy" id="324768"/>
    <lineage>
        <taxon>Bacteria</taxon>
        <taxon>Bacillati</taxon>
        <taxon>Bacillota</taxon>
        <taxon>Bacilli</taxon>
        <taxon>Bacillales</taxon>
        <taxon>Bacillaceae</taxon>
        <taxon>Metabacillus</taxon>
    </lineage>
</organism>
<evidence type="ECO:0000313" key="1">
    <source>
        <dbReference type="EMBL" id="MRX56892.1"/>
    </source>
</evidence>
<dbReference type="Gene3D" id="3.30.200.20">
    <property type="entry name" value="Phosphorylase Kinase, domain 1"/>
    <property type="match status" value="1"/>
</dbReference>
<dbReference type="InterPro" id="IPR014253">
    <property type="entry name" value="Spore_coat_YsxE"/>
</dbReference>
<dbReference type="Proteomes" id="UP000441585">
    <property type="component" value="Unassembled WGS sequence"/>
</dbReference>
<comment type="caution">
    <text evidence="1">The sequence shown here is derived from an EMBL/GenBank/DDBJ whole genome shotgun (WGS) entry which is preliminary data.</text>
</comment>
<proteinExistence type="predicted"/>